<dbReference type="EMBL" id="QMDX01000006">
    <property type="protein sequence ID" value="TSD13670.1"/>
    <property type="molecule type" value="Genomic_DNA"/>
</dbReference>
<dbReference type="Proteomes" id="UP000319894">
    <property type="component" value="Unassembled WGS sequence"/>
</dbReference>
<dbReference type="OrthoDB" id="197908at2157"/>
<name>A0A554N9N1_9EURY</name>
<dbReference type="RefSeq" id="WP_144262192.1">
    <property type="nucleotide sequence ID" value="NZ_QMDX01000006.1"/>
</dbReference>
<reference evidence="1 2" key="1">
    <citation type="submission" date="2018-06" db="EMBL/GenBank/DDBJ databases">
        <title>Natronomonas sp. F16-60 a new haloarchaeon isolated from a solar saltern of Isla Cristina, Huelva, Spain.</title>
        <authorList>
            <person name="Duran-Viseras A."/>
            <person name="Sanchez-Porro C."/>
            <person name="Ventosa A."/>
        </authorList>
    </citation>
    <scope>NUCLEOTIDE SEQUENCE [LARGE SCALE GENOMIC DNA]</scope>
    <source>
        <strain evidence="1 2">F16-60</strain>
    </source>
</reference>
<evidence type="ECO:0000313" key="2">
    <source>
        <dbReference type="Proteomes" id="UP000319894"/>
    </source>
</evidence>
<gene>
    <name evidence="1" type="ORF">DP107_10880</name>
</gene>
<sequence>MDPDDFEEALAASFDAAAGERRAVARMAADLAVTGRYREVAEHDLTPEVVAENLRDAPDDGLASKWNWWLGALELAFGRRDPTGGFAEFQVRRYETDAGAATTGDEDGSPDGE</sequence>
<keyword evidence="2" id="KW-1185">Reference proteome</keyword>
<protein>
    <submittedName>
        <fullName evidence="1">Uncharacterized protein</fullName>
    </submittedName>
</protein>
<evidence type="ECO:0000313" key="1">
    <source>
        <dbReference type="EMBL" id="TSD13670.1"/>
    </source>
</evidence>
<comment type="caution">
    <text evidence="1">The sequence shown here is derived from an EMBL/GenBank/DDBJ whole genome shotgun (WGS) entry which is preliminary data.</text>
</comment>
<organism evidence="1 2">
    <name type="scientific">Haloglomus irregulare</name>
    <dbReference type="NCBI Taxonomy" id="2234134"/>
    <lineage>
        <taxon>Archaea</taxon>
        <taxon>Methanobacteriati</taxon>
        <taxon>Methanobacteriota</taxon>
        <taxon>Stenosarchaea group</taxon>
        <taxon>Halobacteria</taxon>
        <taxon>Halobacteriales</taxon>
        <taxon>Natronomonadaceae</taxon>
        <taxon>Haloglomus</taxon>
    </lineage>
</organism>
<dbReference type="InParanoid" id="A0A554N9N1"/>
<dbReference type="InterPro" id="IPR058716">
    <property type="entry name" value="WNWW_dom-containing"/>
</dbReference>
<dbReference type="AlphaFoldDB" id="A0A554N9N1"/>
<accession>A0A554N9N1</accession>
<proteinExistence type="predicted"/>
<dbReference type="Pfam" id="PF26484">
    <property type="entry name" value="WNWW"/>
    <property type="match status" value="1"/>
</dbReference>